<evidence type="ECO:0000313" key="1">
    <source>
        <dbReference type="EMBL" id="GIP14398.1"/>
    </source>
</evidence>
<protein>
    <recommendedName>
        <fullName evidence="3">Bacteriophage Gp15 protein</fullName>
    </recommendedName>
</protein>
<keyword evidence="2" id="KW-1185">Reference proteome</keyword>
<evidence type="ECO:0008006" key="3">
    <source>
        <dbReference type="Google" id="ProtNLM"/>
    </source>
</evidence>
<dbReference type="AlphaFoldDB" id="A0A919YIA1"/>
<gene>
    <name evidence="1" type="ORF">J40TS1_00400</name>
</gene>
<evidence type="ECO:0000313" key="2">
    <source>
        <dbReference type="Proteomes" id="UP000683139"/>
    </source>
</evidence>
<proteinExistence type="predicted"/>
<reference evidence="1" key="1">
    <citation type="submission" date="2021-03" db="EMBL/GenBank/DDBJ databases">
        <title>Antimicrobial resistance genes in bacteria isolated from Japanese honey, and their potential for conferring macrolide and lincosamide resistance in the American foulbrood pathogen Paenibacillus larvae.</title>
        <authorList>
            <person name="Okamoto M."/>
            <person name="Kumagai M."/>
            <person name="Kanamori H."/>
            <person name="Takamatsu D."/>
        </authorList>
    </citation>
    <scope>NUCLEOTIDE SEQUENCE</scope>
    <source>
        <strain evidence="1">J40TS1</strain>
    </source>
</reference>
<comment type="caution">
    <text evidence="1">The sequence shown here is derived from an EMBL/GenBank/DDBJ whole genome shotgun (WGS) entry which is preliminary data.</text>
</comment>
<dbReference type="EMBL" id="BOSE01000001">
    <property type="protein sequence ID" value="GIP14398.1"/>
    <property type="molecule type" value="Genomic_DNA"/>
</dbReference>
<dbReference type="Proteomes" id="UP000683139">
    <property type="component" value="Unassembled WGS sequence"/>
</dbReference>
<accession>A0A919YIA1</accession>
<sequence>MPWDEFCTLVAGLMPDTPLGSVVTIRAEKDQKVIKSFTPDQRKIYRDWQKRQAAQKLANPEQLKQDVAQLSKMFASMFGGGNG</sequence>
<organism evidence="1 2">
    <name type="scientific">Paenibacillus montaniterrae</name>
    <dbReference type="NCBI Taxonomy" id="429341"/>
    <lineage>
        <taxon>Bacteria</taxon>
        <taxon>Bacillati</taxon>
        <taxon>Bacillota</taxon>
        <taxon>Bacilli</taxon>
        <taxon>Bacillales</taxon>
        <taxon>Paenibacillaceae</taxon>
        <taxon>Paenibacillus</taxon>
    </lineage>
</organism>
<name>A0A919YIA1_9BACL</name>